<dbReference type="Proteomes" id="UP000827092">
    <property type="component" value="Unassembled WGS sequence"/>
</dbReference>
<organism evidence="1 2">
    <name type="scientific">Oedothorax gibbosus</name>
    <dbReference type="NCBI Taxonomy" id="931172"/>
    <lineage>
        <taxon>Eukaryota</taxon>
        <taxon>Metazoa</taxon>
        <taxon>Ecdysozoa</taxon>
        <taxon>Arthropoda</taxon>
        <taxon>Chelicerata</taxon>
        <taxon>Arachnida</taxon>
        <taxon>Araneae</taxon>
        <taxon>Araneomorphae</taxon>
        <taxon>Entelegynae</taxon>
        <taxon>Araneoidea</taxon>
        <taxon>Linyphiidae</taxon>
        <taxon>Erigoninae</taxon>
        <taxon>Oedothorax</taxon>
    </lineage>
</organism>
<protein>
    <submittedName>
        <fullName evidence="1">Uncharacterized protein</fullName>
    </submittedName>
</protein>
<dbReference type="AlphaFoldDB" id="A0AAV6ULQ6"/>
<gene>
    <name evidence="1" type="ORF">JTE90_002337</name>
</gene>
<name>A0AAV6ULQ6_9ARAC</name>
<evidence type="ECO:0000313" key="1">
    <source>
        <dbReference type="EMBL" id="KAG8184490.1"/>
    </source>
</evidence>
<sequence>MSFVVFEPHRKRSVCFLRFLARCQPNDTERRQHKLLGTIRLSSRDPIGGRVFPSVIEPANSGLCLFKLPNRGSETLISALMVRKRDGRAAAICIFILLVNRHCKKKNELYCYGAL</sequence>
<reference evidence="1 2" key="1">
    <citation type="journal article" date="2022" name="Nat. Ecol. Evol.">
        <title>A masculinizing supergene underlies an exaggerated male reproductive morph in a spider.</title>
        <authorList>
            <person name="Hendrickx F."/>
            <person name="De Corte Z."/>
            <person name="Sonet G."/>
            <person name="Van Belleghem S.M."/>
            <person name="Kostlbacher S."/>
            <person name="Vangestel C."/>
        </authorList>
    </citation>
    <scope>NUCLEOTIDE SEQUENCE [LARGE SCALE GENOMIC DNA]</scope>
    <source>
        <strain evidence="1">W744_W776</strain>
    </source>
</reference>
<evidence type="ECO:0000313" key="2">
    <source>
        <dbReference type="Proteomes" id="UP000827092"/>
    </source>
</evidence>
<keyword evidence="2" id="KW-1185">Reference proteome</keyword>
<proteinExistence type="predicted"/>
<comment type="caution">
    <text evidence="1">The sequence shown here is derived from an EMBL/GenBank/DDBJ whole genome shotgun (WGS) entry which is preliminary data.</text>
</comment>
<dbReference type="EMBL" id="JAFNEN010000372">
    <property type="protein sequence ID" value="KAG8184490.1"/>
    <property type="molecule type" value="Genomic_DNA"/>
</dbReference>
<accession>A0AAV6ULQ6</accession>